<evidence type="ECO:0000256" key="9">
    <source>
        <dbReference type="ARBA" id="ARBA00040345"/>
    </source>
</evidence>
<reference evidence="11 12" key="1">
    <citation type="submission" date="2024-09" db="EMBL/GenBank/DDBJ databases">
        <authorList>
            <person name="Sun Q."/>
            <person name="Mori K."/>
        </authorList>
    </citation>
    <scope>NUCLEOTIDE SEQUENCE [LARGE SCALE GENOMIC DNA]</scope>
    <source>
        <strain evidence="11 12">TBRC 0563</strain>
    </source>
</reference>
<comment type="pathway">
    <text evidence="7">Carotenoid biosynthesis; staphyloxanthin biosynthesis; staphyloxanthin from farnesyl diphosphate: step 4/5.</text>
</comment>
<name>A0ABV5Y7T9_9ACTN</name>
<evidence type="ECO:0000256" key="3">
    <source>
        <dbReference type="ARBA" id="ARBA00022676"/>
    </source>
</evidence>
<keyword evidence="3 11" id="KW-0328">Glycosyltransferase</keyword>
<evidence type="ECO:0000259" key="10">
    <source>
        <dbReference type="Pfam" id="PF00535"/>
    </source>
</evidence>
<keyword evidence="2" id="KW-1003">Cell membrane</keyword>
<dbReference type="InterPro" id="IPR029044">
    <property type="entry name" value="Nucleotide-diphossugar_trans"/>
</dbReference>
<protein>
    <recommendedName>
        <fullName evidence="9">4,4'-diaponeurosporenoate glycosyltransferase</fullName>
    </recommendedName>
</protein>
<organism evidence="11 12">
    <name type="scientific">Actinoallomurus acaciae</name>
    <dbReference type="NCBI Taxonomy" id="502577"/>
    <lineage>
        <taxon>Bacteria</taxon>
        <taxon>Bacillati</taxon>
        <taxon>Actinomycetota</taxon>
        <taxon>Actinomycetes</taxon>
        <taxon>Streptosporangiales</taxon>
        <taxon>Thermomonosporaceae</taxon>
        <taxon>Actinoallomurus</taxon>
    </lineage>
</organism>
<evidence type="ECO:0000256" key="4">
    <source>
        <dbReference type="ARBA" id="ARBA00022679"/>
    </source>
</evidence>
<dbReference type="SUPFAM" id="SSF53448">
    <property type="entry name" value="Nucleotide-diphospho-sugar transferases"/>
    <property type="match status" value="1"/>
</dbReference>
<dbReference type="RefSeq" id="WP_378194434.1">
    <property type="nucleotide sequence ID" value="NZ_JBHLZP010000007.1"/>
</dbReference>
<proteinExistence type="inferred from homology"/>
<evidence type="ECO:0000256" key="8">
    <source>
        <dbReference type="ARBA" id="ARBA00038120"/>
    </source>
</evidence>
<dbReference type="PANTHER" id="PTHR43646:SF2">
    <property type="entry name" value="GLYCOSYLTRANSFERASE 2-LIKE DOMAIN-CONTAINING PROTEIN"/>
    <property type="match status" value="1"/>
</dbReference>
<dbReference type="Pfam" id="PF00535">
    <property type="entry name" value="Glycos_transf_2"/>
    <property type="match status" value="1"/>
</dbReference>
<dbReference type="Gene3D" id="3.90.550.10">
    <property type="entry name" value="Spore Coat Polysaccharide Biosynthesis Protein SpsA, Chain A"/>
    <property type="match status" value="1"/>
</dbReference>
<gene>
    <name evidence="11" type="ORF">ACFFNX_02665</name>
</gene>
<dbReference type="EMBL" id="JBHLZP010000007">
    <property type="protein sequence ID" value="MFB9831088.1"/>
    <property type="molecule type" value="Genomic_DNA"/>
</dbReference>
<evidence type="ECO:0000256" key="7">
    <source>
        <dbReference type="ARBA" id="ARBA00037904"/>
    </source>
</evidence>
<sequence length="206" mass="21763">MIAGVVVPAHNEQERLSACLAALGDATVVVVADACADRTAEVARRGGAIVVEVAERNVGAARAAGVRELIGRGVSWVATTDADTLVPTGWLTAQLRLAARRWDAVAGTVSVADWTGHPPWRPAAFARRYARDTPVHGANLGFTAEAYLAAGGFPALRTGEDHALVEAMEQAGRRVLRTTEVNVTTSARLRYRAPHGFGHLLATLEP</sequence>
<evidence type="ECO:0000256" key="1">
    <source>
        <dbReference type="ARBA" id="ARBA00004236"/>
    </source>
</evidence>
<accession>A0ABV5Y7T9</accession>
<evidence type="ECO:0000313" key="11">
    <source>
        <dbReference type="EMBL" id="MFB9831088.1"/>
    </source>
</evidence>
<keyword evidence="4 11" id="KW-0808">Transferase</keyword>
<dbReference type="PANTHER" id="PTHR43646">
    <property type="entry name" value="GLYCOSYLTRANSFERASE"/>
    <property type="match status" value="1"/>
</dbReference>
<comment type="caution">
    <text evidence="11">The sequence shown here is derived from an EMBL/GenBank/DDBJ whole genome shotgun (WGS) entry which is preliminary data.</text>
</comment>
<keyword evidence="12" id="KW-1185">Reference proteome</keyword>
<dbReference type="GO" id="GO:0016757">
    <property type="term" value="F:glycosyltransferase activity"/>
    <property type="evidence" value="ECO:0007669"/>
    <property type="project" value="UniProtKB-KW"/>
</dbReference>
<evidence type="ECO:0000313" key="12">
    <source>
        <dbReference type="Proteomes" id="UP001589627"/>
    </source>
</evidence>
<evidence type="ECO:0000256" key="5">
    <source>
        <dbReference type="ARBA" id="ARBA00023136"/>
    </source>
</evidence>
<comment type="subcellular location">
    <subcellularLocation>
        <location evidence="1">Cell membrane</location>
    </subcellularLocation>
</comment>
<evidence type="ECO:0000256" key="6">
    <source>
        <dbReference type="ARBA" id="ARBA00037281"/>
    </source>
</evidence>
<feature type="domain" description="Glycosyltransferase 2-like" evidence="10">
    <location>
        <begin position="5"/>
        <end position="125"/>
    </location>
</feature>
<keyword evidence="5" id="KW-0472">Membrane</keyword>
<comment type="similarity">
    <text evidence="8">Belongs to the glycosyltransferase 2 family. CrtQ subfamily.</text>
</comment>
<comment type="function">
    <text evidence="6">Catalyzes the glycosylation of 4,4'-diaponeurosporenoate, i.e. the esterification of glucose at the C1'' position with the carboxyl group of 4,4'-diaponeurosporenic acid, to form glycosyl-4,4'-diaponeurosporenoate. This is a step in the biosynthesis of staphyloxanthin, an orange pigment present in most staphylococci strains.</text>
</comment>
<evidence type="ECO:0000256" key="2">
    <source>
        <dbReference type="ARBA" id="ARBA00022475"/>
    </source>
</evidence>
<dbReference type="InterPro" id="IPR001173">
    <property type="entry name" value="Glyco_trans_2-like"/>
</dbReference>
<dbReference type="Proteomes" id="UP001589627">
    <property type="component" value="Unassembled WGS sequence"/>
</dbReference>